<proteinExistence type="predicted"/>
<name>A0A9C6WRK5_FRAOC</name>
<protein>
    <submittedName>
        <fullName evidence="2">Uncharacterized protein LOC127749839</fullName>
    </submittedName>
</protein>
<dbReference type="AlphaFoldDB" id="A0A9C6WRK5"/>
<organism evidence="1 2">
    <name type="scientific">Frankliniella occidentalis</name>
    <name type="common">Western flower thrips</name>
    <name type="synonym">Euthrips occidentalis</name>
    <dbReference type="NCBI Taxonomy" id="133901"/>
    <lineage>
        <taxon>Eukaryota</taxon>
        <taxon>Metazoa</taxon>
        <taxon>Ecdysozoa</taxon>
        <taxon>Arthropoda</taxon>
        <taxon>Hexapoda</taxon>
        <taxon>Insecta</taxon>
        <taxon>Pterygota</taxon>
        <taxon>Neoptera</taxon>
        <taxon>Paraneoptera</taxon>
        <taxon>Thysanoptera</taxon>
        <taxon>Terebrantia</taxon>
        <taxon>Thripoidea</taxon>
        <taxon>Thripidae</taxon>
        <taxon>Frankliniella</taxon>
    </lineage>
</organism>
<reference evidence="2" key="1">
    <citation type="submission" date="2025-08" db="UniProtKB">
        <authorList>
            <consortium name="RefSeq"/>
        </authorList>
    </citation>
    <scope>IDENTIFICATION</scope>
    <source>
        <tissue evidence="2">Whole organism</tissue>
    </source>
</reference>
<dbReference type="GeneID" id="127749839"/>
<evidence type="ECO:0000313" key="1">
    <source>
        <dbReference type="Proteomes" id="UP000504606"/>
    </source>
</evidence>
<sequence>MASSFCNSMFAVIQILANDVNSSTLPLAMPIVVVFLQLSYLSQELSDASLRLQRSAFTAATGFATTSVTEARLLLVLIVASSRTPALSCKGLGRLSLAAAGKASRDFYQCVSVLGKRY</sequence>
<keyword evidence="1" id="KW-1185">Reference proteome</keyword>
<dbReference type="Proteomes" id="UP000504606">
    <property type="component" value="Unplaced"/>
</dbReference>
<dbReference type="KEGG" id="foc:127749839"/>
<dbReference type="RefSeq" id="XP_052125627.1">
    <property type="nucleotide sequence ID" value="XM_052269667.1"/>
</dbReference>
<accession>A0A9C6WRK5</accession>
<gene>
    <name evidence="2" type="primary">LOC127749839</name>
</gene>
<evidence type="ECO:0000313" key="2">
    <source>
        <dbReference type="RefSeq" id="XP_052125627.1"/>
    </source>
</evidence>